<comment type="caution">
    <text evidence="5">The sequence shown here is derived from an EMBL/GenBank/DDBJ whole genome shotgun (WGS) entry which is preliminary data.</text>
</comment>
<dbReference type="PANTHER" id="PTHR43046">
    <property type="entry name" value="GDP-MANNOSE MANNOSYL HYDROLASE"/>
    <property type="match status" value="1"/>
</dbReference>
<dbReference type="PANTHER" id="PTHR43046:SF2">
    <property type="entry name" value="8-OXO-DGTP DIPHOSPHATASE-RELATED"/>
    <property type="match status" value="1"/>
</dbReference>
<accession>A0A2V2YRD0</accession>
<dbReference type="PROSITE" id="PS00893">
    <property type="entry name" value="NUDIX_BOX"/>
    <property type="match status" value="1"/>
</dbReference>
<dbReference type="InterPro" id="IPR000086">
    <property type="entry name" value="NUDIX_hydrolase_dom"/>
</dbReference>
<sequence>MIAQAIVIQDQQVLMVKQYVQRGDIVWNFPGGGIEDGETPEQACVRELREETGYDIQIVQLLHEQFDKYTFVARITGGELLLHLASAYNEDIIDVAWISLDDESKFDPVTKPMLNLYKKTIGVD</sequence>
<dbReference type="RefSeq" id="WP_110045108.1">
    <property type="nucleotide sequence ID" value="NZ_CP054612.1"/>
</dbReference>
<dbReference type="PROSITE" id="PS51462">
    <property type="entry name" value="NUDIX"/>
    <property type="match status" value="1"/>
</dbReference>
<dbReference type="OrthoDB" id="9800077at2"/>
<dbReference type="GO" id="GO:0016787">
    <property type="term" value="F:hydrolase activity"/>
    <property type="evidence" value="ECO:0007669"/>
    <property type="project" value="UniProtKB-KW"/>
</dbReference>
<evidence type="ECO:0000259" key="4">
    <source>
        <dbReference type="PROSITE" id="PS51462"/>
    </source>
</evidence>
<keyword evidence="2 3" id="KW-0378">Hydrolase</keyword>
<organism evidence="5 6">
    <name type="scientific">Paenibacillus cellulosilyticus</name>
    <dbReference type="NCBI Taxonomy" id="375489"/>
    <lineage>
        <taxon>Bacteria</taxon>
        <taxon>Bacillati</taxon>
        <taxon>Bacillota</taxon>
        <taxon>Bacilli</taxon>
        <taxon>Bacillales</taxon>
        <taxon>Paenibacillaceae</taxon>
        <taxon>Paenibacillus</taxon>
    </lineage>
</organism>
<dbReference type="EMBL" id="QGTQ01000013">
    <property type="protein sequence ID" value="PWV99725.1"/>
    <property type="molecule type" value="Genomic_DNA"/>
</dbReference>
<feature type="domain" description="Nudix hydrolase" evidence="4">
    <location>
        <begin position="1"/>
        <end position="120"/>
    </location>
</feature>
<evidence type="ECO:0000313" key="6">
    <source>
        <dbReference type="Proteomes" id="UP000246635"/>
    </source>
</evidence>
<dbReference type="SUPFAM" id="SSF55811">
    <property type="entry name" value="Nudix"/>
    <property type="match status" value="1"/>
</dbReference>
<dbReference type="CDD" id="cd02883">
    <property type="entry name" value="NUDIX_Hydrolase"/>
    <property type="match status" value="1"/>
</dbReference>
<dbReference type="InterPro" id="IPR020084">
    <property type="entry name" value="NUDIX_hydrolase_CS"/>
</dbReference>
<evidence type="ECO:0000313" key="5">
    <source>
        <dbReference type="EMBL" id="PWV99725.1"/>
    </source>
</evidence>
<evidence type="ECO:0000256" key="3">
    <source>
        <dbReference type="RuleBase" id="RU003476"/>
    </source>
</evidence>
<dbReference type="Gene3D" id="3.90.79.10">
    <property type="entry name" value="Nucleoside Triphosphate Pyrophosphohydrolase"/>
    <property type="match status" value="1"/>
</dbReference>
<gene>
    <name evidence="5" type="ORF">DFQ01_11399</name>
</gene>
<dbReference type="InterPro" id="IPR015797">
    <property type="entry name" value="NUDIX_hydrolase-like_dom_sf"/>
</dbReference>
<evidence type="ECO:0000256" key="1">
    <source>
        <dbReference type="ARBA" id="ARBA00001946"/>
    </source>
</evidence>
<keyword evidence="6" id="KW-1185">Reference proteome</keyword>
<comment type="cofactor">
    <cofactor evidence="1">
        <name>Mg(2+)</name>
        <dbReference type="ChEBI" id="CHEBI:18420"/>
    </cofactor>
</comment>
<evidence type="ECO:0000256" key="2">
    <source>
        <dbReference type="ARBA" id="ARBA00022801"/>
    </source>
</evidence>
<comment type="similarity">
    <text evidence="3">Belongs to the Nudix hydrolase family.</text>
</comment>
<dbReference type="PRINTS" id="PR00502">
    <property type="entry name" value="NUDIXFAMILY"/>
</dbReference>
<reference evidence="5 6" key="1">
    <citation type="submission" date="2018-05" db="EMBL/GenBank/DDBJ databases">
        <title>Genomic Encyclopedia of Type Strains, Phase III (KMG-III): the genomes of soil and plant-associated and newly described type strains.</title>
        <authorList>
            <person name="Whitman W."/>
        </authorList>
    </citation>
    <scope>NUCLEOTIDE SEQUENCE [LARGE SCALE GENOMIC DNA]</scope>
    <source>
        <strain evidence="5 6">CECT 5696</strain>
    </source>
</reference>
<protein>
    <submittedName>
        <fullName evidence="5">Mutator protein MutT</fullName>
    </submittedName>
</protein>
<dbReference type="Pfam" id="PF00293">
    <property type="entry name" value="NUDIX"/>
    <property type="match status" value="1"/>
</dbReference>
<name>A0A2V2YRD0_9BACL</name>
<dbReference type="Proteomes" id="UP000246635">
    <property type="component" value="Unassembled WGS sequence"/>
</dbReference>
<proteinExistence type="inferred from homology"/>
<dbReference type="AlphaFoldDB" id="A0A2V2YRD0"/>
<dbReference type="InterPro" id="IPR020476">
    <property type="entry name" value="Nudix_hydrolase"/>
</dbReference>